<dbReference type="Proteomes" id="UP000192257">
    <property type="component" value="Unassembled WGS sequence"/>
</dbReference>
<comment type="caution">
    <text evidence="2">The sequence shown here is derived from an EMBL/GenBank/DDBJ whole genome shotgun (WGS) entry which is preliminary data.</text>
</comment>
<dbReference type="RefSeq" id="XP_028877622.1">
    <property type="nucleotide sequence ID" value="XM_029031091.1"/>
</dbReference>
<evidence type="ECO:0000313" key="3">
    <source>
        <dbReference type="Proteomes" id="UP000192257"/>
    </source>
</evidence>
<dbReference type="VEuPathDB" id="TriTrypDB:TM35_000651180"/>
<feature type="region of interest" description="Disordered" evidence="1">
    <location>
        <begin position="84"/>
        <end position="104"/>
    </location>
</feature>
<sequence>MRVWWALPYDKGKFRYGDDKAFRYCHVWCEKEIHGKCRKRKISTIGTFRLIGILVCWHPTATMGEVCLVSLEGWKCVSWTPRLDKPSLPKASRGWHQRSTAPTPRWWQKKKLRRVRHPGFQYHH</sequence>
<reference evidence="2 3" key="1">
    <citation type="submission" date="2017-03" db="EMBL/GenBank/DDBJ databases">
        <title>An alternative strategy for trypanosome survival in the mammalian bloodstream revealed through genome and transcriptome analysis of the ubiquitous bovine parasite Trypanosoma (Megatrypanum) theileri.</title>
        <authorList>
            <person name="Kelly S."/>
            <person name="Ivens A."/>
            <person name="Mott A."/>
            <person name="O'Neill E."/>
            <person name="Emms D."/>
            <person name="Macleod O."/>
            <person name="Voorheis P."/>
            <person name="Matthews J."/>
            <person name="Matthews K."/>
            <person name="Carrington M."/>
        </authorList>
    </citation>
    <scope>NUCLEOTIDE SEQUENCE [LARGE SCALE GENOMIC DNA]</scope>
    <source>
        <strain evidence="2">Edinburgh</strain>
    </source>
</reference>
<dbReference type="GeneID" id="39990871"/>
<keyword evidence="3" id="KW-1185">Reference proteome</keyword>
<dbReference type="AlphaFoldDB" id="A0A1X0NFR3"/>
<organism evidence="2 3">
    <name type="scientific">Trypanosoma theileri</name>
    <dbReference type="NCBI Taxonomy" id="67003"/>
    <lineage>
        <taxon>Eukaryota</taxon>
        <taxon>Discoba</taxon>
        <taxon>Euglenozoa</taxon>
        <taxon>Kinetoplastea</taxon>
        <taxon>Metakinetoplastina</taxon>
        <taxon>Trypanosomatida</taxon>
        <taxon>Trypanosomatidae</taxon>
        <taxon>Trypanosoma</taxon>
    </lineage>
</organism>
<evidence type="ECO:0000256" key="1">
    <source>
        <dbReference type="SAM" id="MobiDB-lite"/>
    </source>
</evidence>
<dbReference type="EMBL" id="NBCO01000065">
    <property type="protein sequence ID" value="ORC83556.1"/>
    <property type="molecule type" value="Genomic_DNA"/>
</dbReference>
<protein>
    <submittedName>
        <fullName evidence="2">Uncharacterized protein</fullName>
    </submittedName>
</protein>
<evidence type="ECO:0000313" key="2">
    <source>
        <dbReference type="EMBL" id="ORC83556.1"/>
    </source>
</evidence>
<name>A0A1X0NFR3_9TRYP</name>
<gene>
    <name evidence="2" type="ORF">TM35_000651180</name>
</gene>
<proteinExistence type="predicted"/>
<accession>A0A1X0NFR3</accession>